<evidence type="ECO:0000313" key="2">
    <source>
        <dbReference type="EMBL" id="CAB4686334.1"/>
    </source>
</evidence>
<evidence type="ECO:0000313" key="3">
    <source>
        <dbReference type="EMBL" id="CAB4726370.1"/>
    </source>
</evidence>
<dbReference type="AlphaFoldDB" id="A0A6J7J4W5"/>
<dbReference type="EMBL" id="CAFABH010000004">
    <property type="protein sequence ID" value="CAB4823414.1"/>
    <property type="molecule type" value="Genomic_DNA"/>
</dbReference>
<reference evidence="7" key="1">
    <citation type="submission" date="2020-05" db="EMBL/GenBank/DDBJ databases">
        <authorList>
            <person name="Chiriac C."/>
            <person name="Salcher M."/>
            <person name="Ghai R."/>
            <person name="Kavagutti S V."/>
        </authorList>
    </citation>
    <scope>NUCLEOTIDE SEQUENCE</scope>
</reference>
<proteinExistence type="predicted"/>
<dbReference type="EMBL" id="CAFBLD010000005">
    <property type="protein sequence ID" value="CAB4867442.1"/>
    <property type="molecule type" value="Genomic_DNA"/>
</dbReference>
<evidence type="ECO:0000313" key="6">
    <source>
        <dbReference type="EMBL" id="CAB4867442.1"/>
    </source>
</evidence>
<organism evidence="7">
    <name type="scientific">freshwater metagenome</name>
    <dbReference type="NCBI Taxonomy" id="449393"/>
    <lineage>
        <taxon>unclassified sequences</taxon>
        <taxon>metagenomes</taxon>
        <taxon>ecological metagenomes</taxon>
    </lineage>
</organism>
<dbReference type="EMBL" id="CAFBNH010000002">
    <property type="protein sequence ID" value="CAB4937921.1"/>
    <property type="molecule type" value="Genomic_DNA"/>
</dbReference>
<evidence type="ECO:0000313" key="4">
    <source>
        <dbReference type="EMBL" id="CAB4775970.1"/>
    </source>
</evidence>
<protein>
    <submittedName>
        <fullName evidence="7">Unannotated protein</fullName>
    </submittedName>
</protein>
<evidence type="ECO:0000313" key="7">
    <source>
        <dbReference type="EMBL" id="CAB4937921.1"/>
    </source>
</evidence>
<sequence length="223" mass="24383">MRFRCLGLLLPLLLGASITPSVGAPPPTYYMPIRSVTPGAINPNVTQSNIYSTICVSGWTATVRPSSSYTTALKIQQLQTTYSRYKDMNTSDFEEDHLVPLEVGGATDAKENLWPELYAGSNGARMKDALENRLKALVCAGSLKLAVAQSAIATDWYSAYFLYVGGTGTTSTTVFKPTVKSPVRTKTTIKSAKKLKPKKTGRCWVKSYTTKKGTHVKGHYRKC</sequence>
<evidence type="ECO:0000313" key="1">
    <source>
        <dbReference type="EMBL" id="CAB4330756.1"/>
    </source>
</evidence>
<gene>
    <name evidence="2" type="ORF">UFOPK2510_00318</name>
    <name evidence="3" type="ORF">UFOPK2718_00920</name>
    <name evidence="4" type="ORF">UFOPK2936_00508</name>
    <name evidence="5" type="ORF">UFOPK3174_00370</name>
    <name evidence="6" type="ORF">UFOPK3328_00852</name>
    <name evidence="7" type="ORF">UFOPK3779_00313</name>
    <name evidence="8" type="ORF">UFOPK3913_01219</name>
    <name evidence="1" type="ORF">UFOPK4107_00162</name>
</gene>
<dbReference type="EMBL" id="CAEZZW010000002">
    <property type="protein sequence ID" value="CAB4775970.1"/>
    <property type="molecule type" value="Genomic_DNA"/>
</dbReference>
<dbReference type="EMBL" id="CAEZYM010000008">
    <property type="protein sequence ID" value="CAB4726370.1"/>
    <property type="molecule type" value="Genomic_DNA"/>
</dbReference>
<evidence type="ECO:0000313" key="5">
    <source>
        <dbReference type="EMBL" id="CAB4823414.1"/>
    </source>
</evidence>
<evidence type="ECO:0000313" key="8">
    <source>
        <dbReference type="EMBL" id="CAB4982386.1"/>
    </source>
</evidence>
<name>A0A6J7J4W5_9ZZZZ</name>
<dbReference type="EMBL" id="CAEZXO010000002">
    <property type="protein sequence ID" value="CAB4686334.1"/>
    <property type="molecule type" value="Genomic_DNA"/>
</dbReference>
<dbReference type="EMBL" id="CAESAE010000001">
    <property type="protein sequence ID" value="CAB4330756.1"/>
    <property type="molecule type" value="Genomic_DNA"/>
</dbReference>
<dbReference type="EMBL" id="CAFBOC010000014">
    <property type="protein sequence ID" value="CAB4982386.1"/>
    <property type="molecule type" value="Genomic_DNA"/>
</dbReference>
<accession>A0A6J7J4W5</accession>